<dbReference type="Gene3D" id="3.40.640.10">
    <property type="entry name" value="Type I PLP-dependent aspartate aminotransferase-like (Major domain)"/>
    <property type="match status" value="1"/>
</dbReference>
<name>A0A562WJR4_9ACTN</name>
<evidence type="ECO:0000313" key="2">
    <source>
        <dbReference type="EMBL" id="TWJ30127.1"/>
    </source>
</evidence>
<dbReference type="PANTHER" id="PTHR43586">
    <property type="entry name" value="CYSTEINE DESULFURASE"/>
    <property type="match status" value="1"/>
</dbReference>
<dbReference type="InterPro" id="IPR011340">
    <property type="entry name" value="Cys_dSase-rel"/>
</dbReference>
<dbReference type="InterPro" id="IPR000192">
    <property type="entry name" value="Aminotrans_V_dom"/>
</dbReference>
<sequence>MPFDIARVRAAYPALTEGHLHFDGAAGTQPAAGVVEAVAGVMRHAVGNRSAAFAPGRRSLEIVAAARTAVADLLGVAPDGVVLGPSATALTYTLARTLGDTWRPGDEVVVSRLDHDANVRPWVRAAERAGATVRWADVDRDTGELPVDQYADLLGERTRLVAVTAASNAVGTVPDVAAIIRLAHAAGAAVCVDGVHAVPHGPTDVPALGADFFVTSAYKWSGPHLAALVAEPSRWAQLRPDKLLPSSDAVPDRFEYGTPSFPLLAGLTAAVEHLAGLDPDARGDRRARVRAGLTAARAHEQVVFDRLLAGLVALPGVTVLPAPDGRCPTVSFRLAGLAPAETAAALGAAGICLSHGDYYAYEYFQALGLRERGGAVRASVYHYNTVDEVDRLLAELDRLATGGGRMAG</sequence>
<protein>
    <submittedName>
        <fullName evidence="2">Cysteine desulfurase family protein (TIGR01976 family)</fullName>
    </submittedName>
</protein>
<keyword evidence="3" id="KW-1185">Reference proteome</keyword>
<dbReference type="Proteomes" id="UP000319728">
    <property type="component" value="Unassembled WGS sequence"/>
</dbReference>
<dbReference type="SUPFAM" id="SSF53383">
    <property type="entry name" value="PLP-dependent transferases"/>
    <property type="match status" value="1"/>
</dbReference>
<accession>A0A562WJR4</accession>
<reference evidence="2 3" key="1">
    <citation type="submission" date="2019-07" db="EMBL/GenBank/DDBJ databases">
        <title>R&amp;d 2014.</title>
        <authorList>
            <person name="Klenk H.-P."/>
        </authorList>
    </citation>
    <scope>NUCLEOTIDE SEQUENCE [LARGE SCALE GENOMIC DNA]</scope>
    <source>
        <strain evidence="2 3">DSM 43912</strain>
    </source>
</reference>
<dbReference type="InterPro" id="IPR015421">
    <property type="entry name" value="PyrdxlP-dep_Trfase_major"/>
</dbReference>
<comment type="caution">
    <text evidence="2">The sequence shown here is derived from an EMBL/GenBank/DDBJ whole genome shotgun (WGS) entry which is preliminary data.</text>
</comment>
<dbReference type="NCBIfam" id="TIGR01976">
    <property type="entry name" value="am_tr_V_VC1184"/>
    <property type="match status" value="1"/>
</dbReference>
<feature type="domain" description="Aminotransferase class V" evidence="1">
    <location>
        <begin position="22"/>
        <end position="392"/>
    </location>
</feature>
<dbReference type="OrthoDB" id="7592443at2"/>
<dbReference type="RefSeq" id="WP_145818910.1">
    <property type="nucleotide sequence ID" value="NZ_AP023438.1"/>
</dbReference>
<evidence type="ECO:0000259" key="1">
    <source>
        <dbReference type="Pfam" id="PF00266"/>
    </source>
</evidence>
<dbReference type="Gene3D" id="3.90.1150.10">
    <property type="entry name" value="Aspartate Aminotransferase, domain 1"/>
    <property type="match status" value="1"/>
</dbReference>
<proteinExistence type="predicted"/>
<evidence type="ECO:0000313" key="3">
    <source>
        <dbReference type="Proteomes" id="UP000319728"/>
    </source>
</evidence>
<organism evidence="2 3">
    <name type="scientific">Micromonospora sagamiensis</name>
    <dbReference type="NCBI Taxonomy" id="47875"/>
    <lineage>
        <taxon>Bacteria</taxon>
        <taxon>Bacillati</taxon>
        <taxon>Actinomycetota</taxon>
        <taxon>Actinomycetes</taxon>
        <taxon>Micromonosporales</taxon>
        <taxon>Micromonosporaceae</taxon>
        <taxon>Micromonospora</taxon>
    </lineage>
</organism>
<dbReference type="InterPro" id="IPR015422">
    <property type="entry name" value="PyrdxlP-dep_Trfase_small"/>
</dbReference>
<dbReference type="EMBL" id="VLLP01000001">
    <property type="protein sequence ID" value="TWJ30127.1"/>
    <property type="molecule type" value="Genomic_DNA"/>
</dbReference>
<dbReference type="AlphaFoldDB" id="A0A562WJR4"/>
<dbReference type="PANTHER" id="PTHR43586:SF21">
    <property type="entry name" value="PYRIDOXAL PHOSPHATE (PLP)-DEPENDENT ASPARTATE AMINOTRANSFERASE SUPERFAMILY"/>
    <property type="match status" value="1"/>
</dbReference>
<dbReference type="Pfam" id="PF00266">
    <property type="entry name" value="Aminotran_5"/>
    <property type="match status" value="1"/>
</dbReference>
<gene>
    <name evidence="2" type="ORF">JD81_03664</name>
</gene>
<dbReference type="InterPro" id="IPR015424">
    <property type="entry name" value="PyrdxlP-dep_Trfase"/>
</dbReference>